<dbReference type="EMBL" id="VFQX01000030">
    <property type="protein sequence ID" value="KAF0978151.1"/>
    <property type="molecule type" value="Genomic_DNA"/>
</dbReference>
<dbReference type="InterPro" id="IPR016024">
    <property type="entry name" value="ARM-type_fold"/>
</dbReference>
<evidence type="ECO:0000259" key="3">
    <source>
        <dbReference type="PROSITE" id="PS50021"/>
    </source>
</evidence>
<name>A0A6A5BUR2_NAEFO</name>
<protein>
    <recommendedName>
        <fullName evidence="3">Calponin-homology (CH) domain-containing protein</fullName>
    </recommendedName>
</protein>
<dbReference type="OrthoDB" id="10338247at2759"/>
<gene>
    <name evidence="4" type="ORF">FDP41_002666</name>
</gene>
<keyword evidence="1" id="KW-0175">Coiled coil</keyword>
<dbReference type="InterPro" id="IPR001715">
    <property type="entry name" value="CH_dom"/>
</dbReference>
<dbReference type="AlphaFoldDB" id="A0A6A5BUR2"/>
<feature type="region of interest" description="Disordered" evidence="2">
    <location>
        <begin position="369"/>
        <end position="390"/>
    </location>
</feature>
<dbReference type="VEuPathDB" id="AmoebaDB:NF0061310"/>
<organism evidence="4 5">
    <name type="scientific">Naegleria fowleri</name>
    <name type="common">Brain eating amoeba</name>
    <dbReference type="NCBI Taxonomy" id="5763"/>
    <lineage>
        <taxon>Eukaryota</taxon>
        <taxon>Discoba</taxon>
        <taxon>Heterolobosea</taxon>
        <taxon>Tetramitia</taxon>
        <taxon>Eutetramitia</taxon>
        <taxon>Vahlkampfiidae</taxon>
        <taxon>Naegleria</taxon>
    </lineage>
</organism>
<evidence type="ECO:0000256" key="2">
    <source>
        <dbReference type="SAM" id="MobiDB-lite"/>
    </source>
</evidence>
<accession>A0A6A5BUR2</accession>
<dbReference type="CDD" id="cd00014">
    <property type="entry name" value="CH_SF"/>
    <property type="match status" value="1"/>
</dbReference>
<dbReference type="SUPFAM" id="SSF48371">
    <property type="entry name" value="ARM repeat"/>
    <property type="match status" value="1"/>
</dbReference>
<dbReference type="VEuPathDB" id="AmoebaDB:FDP41_002666"/>
<dbReference type="InterPro" id="IPR036872">
    <property type="entry name" value="CH_dom_sf"/>
</dbReference>
<feature type="region of interest" description="Disordered" evidence="2">
    <location>
        <begin position="1"/>
        <end position="32"/>
    </location>
</feature>
<evidence type="ECO:0000313" key="5">
    <source>
        <dbReference type="Proteomes" id="UP000444721"/>
    </source>
</evidence>
<dbReference type="SUPFAM" id="SSF47576">
    <property type="entry name" value="Calponin-homology domain, CH-domain"/>
    <property type="match status" value="1"/>
</dbReference>
<feature type="region of interest" description="Disordered" evidence="2">
    <location>
        <begin position="528"/>
        <end position="566"/>
    </location>
</feature>
<feature type="compositionally biased region" description="Low complexity" evidence="2">
    <location>
        <begin position="529"/>
        <end position="561"/>
    </location>
</feature>
<feature type="coiled-coil region" evidence="1">
    <location>
        <begin position="566"/>
        <end position="593"/>
    </location>
</feature>
<dbReference type="PROSITE" id="PS50021">
    <property type="entry name" value="CH"/>
    <property type="match status" value="1"/>
</dbReference>
<feature type="domain" description="Calponin-homology (CH)" evidence="3">
    <location>
        <begin position="73"/>
        <end position="183"/>
    </location>
</feature>
<sequence length="643" mass="72366">MEKQQQLPSPFGSTTNTSTTTASSQQQPHAVTAAISRRQSMRRQTIHLSSGSASGLFAALKESANSITPSYSQLQRNVIKEWLESETLSDKKKDLWELLKDGVVLVRLICLVKNLRAGDYMAQISLAPQGDATLIHNNIAFFLEECKSLSNEIPTKWTPATLVNNLDIHAICHTLEKLSKFCEKSQNSGLDTFLKIPAVETKERRVKRTSSVIEELKQVSVSFVLNRILFELESSDPQYLATLATLLKLKDEHWCQEFVQKGGVKVISKIIEKLNHIYKTQKEKVVQGNYIYCLLILLEKELYAPFLEYPSPITILANILTKKESLVTRKYILDIFTLLCNHSEEGFWIVFDAFVIECTRQAQLNNPSCIRDSNSSSDNGGSTIRDNGNITSSMNPFSSLVTSFASQRDGQYRAKVLTLFTSLMTCPIDSFVRIRMRSLFSELDLDGVITSIENSDSIKTPLENILKEKIKEHREVMKKEEKQTQSASALTIYSDPVLMLKLLYLDMGMKQNGGIGYLIEAMKRKGHVTSSSSRHSPSTSASPTSVTSPRSVLSSPSSSGSEESELKMLRNLARVQKQRIDRLKEQVRAAETMTQQKFVLTPQDANNISDQIILQDIKFQLTQSLKVLKEREKELSSNIVMQQ</sequence>
<dbReference type="VEuPathDB" id="AmoebaDB:NfTy_057460"/>
<proteinExistence type="predicted"/>
<evidence type="ECO:0000313" key="4">
    <source>
        <dbReference type="EMBL" id="KAF0978151.1"/>
    </source>
</evidence>
<dbReference type="Gene3D" id="1.25.10.10">
    <property type="entry name" value="Leucine-rich Repeat Variant"/>
    <property type="match status" value="1"/>
</dbReference>
<keyword evidence="5" id="KW-1185">Reference proteome</keyword>
<dbReference type="RefSeq" id="XP_044562864.1">
    <property type="nucleotide sequence ID" value="XM_044705885.1"/>
</dbReference>
<reference evidence="4 5" key="1">
    <citation type="journal article" date="2019" name="Sci. Rep.">
        <title>Nanopore sequencing improves the draft genome of the human pathogenic amoeba Naegleria fowleri.</title>
        <authorList>
            <person name="Liechti N."/>
            <person name="Schurch N."/>
            <person name="Bruggmann R."/>
            <person name="Wittwer M."/>
        </authorList>
    </citation>
    <scope>NUCLEOTIDE SEQUENCE [LARGE SCALE GENOMIC DNA]</scope>
    <source>
        <strain evidence="4 5">ATCC 30894</strain>
    </source>
</reference>
<dbReference type="Gene3D" id="1.10.418.10">
    <property type="entry name" value="Calponin-like domain"/>
    <property type="match status" value="1"/>
</dbReference>
<dbReference type="InterPro" id="IPR011989">
    <property type="entry name" value="ARM-like"/>
</dbReference>
<feature type="compositionally biased region" description="Polar residues" evidence="2">
    <location>
        <begin position="1"/>
        <end position="12"/>
    </location>
</feature>
<feature type="compositionally biased region" description="Low complexity" evidence="2">
    <location>
        <begin position="13"/>
        <end position="27"/>
    </location>
</feature>
<comment type="caution">
    <text evidence="4">The sequence shown here is derived from an EMBL/GenBank/DDBJ whole genome shotgun (WGS) entry which is preliminary data.</text>
</comment>
<dbReference type="Proteomes" id="UP000444721">
    <property type="component" value="Unassembled WGS sequence"/>
</dbReference>
<feature type="compositionally biased region" description="Low complexity" evidence="2">
    <location>
        <begin position="372"/>
        <end position="382"/>
    </location>
</feature>
<evidence type="ECO:0000256" key="1">
    <source>
        <dbReference type="SAM" id="Coils"/>
    </source>
</evidence>
<dbReference type="GeneID" id="68109884"/>